<evidence type="ECO:0000256" key="5">
    <source>
        <dbReference type="ARBA" id="ARBA00023136"/>
    </source>
</evidence>
<feature type="transmembrane region" description="Helical" evidence="7">
    <location>
        <begin position="222"/>
        <end position="249"/>
    </location>
</feature>
<feature type="transmembrane region" description="Helical" evidence="7">
    <location>
        <begin position="255"/>
        <end position="277"/>
    </location>
</feature>
<proteinExistence type="predicted"/>
<feature type="transmembrane region" description="Helical" evidence="7">
    <location>
        <begin position="524"/>
        <end position="544"/>
    </location>
</feature>
<keyword evidence="2" id="KW-0813">Transport</keyword>
<reference evidence="8 9" key="1">
    <citation type="journal article" date="2019" name="Nat. Ecol. Evol.">
        <title>Megaphylogeny resolves global patterns of mushroom evolution.</title>
        <authorList>
            <person name="Varga T."/>
            <person name="Krizsan K."/>
            <person name="Foldi C."/>
            <person name="Dima B."/>
            <person name="Sanchez-Garcia M."/>
            <person name="Sanchez-Ramirez S."/>
            <person name="Szollosi G.J."/>
            <person name="Szarkandi J.G."/>
            <person name="Papp V."/>
            <person name="Albert L."/>
            <person name="Andreopoulos W."/>
            <person name="Angelini C."/>
            <person name="Antonin V."/>
            <person name="Barry K.W."/>
            <person name="Bougher N.L."/>
            <person name="Buchanan P."/>
            <person name="Buyck B."/>
            <person name="Bense V."/>
            <person name="Catcheside P."/>
            <person name="Chovatia M."/>
            <person name="Cooper J."/>
            <person name="Damon W."/>
            <person name="Desjardin D."/>
            <person name="Finy P."/>
            <person name="Geml J."/>
            <person name="Haridas S."/>
            <person name="Hughes K."/>
            <person name="Justo A."/>
            <person name="Karasinski D."/>
            <person name="Kautmanova I."/>
            <person name="Kiss B."/>
            <person name="Kocsube S."/>
            <person name="Kotiranta H."/>
            <person name="LaButti K.M."/>
            <person name="Lechner B.E."/>
            <person name="Liimatainen K."/>
            <person name="Lipzen A."/>
            <person name="Lukacs Z."/>
            <person name="Mihaltcheva S."/>
            <person name="Morgado L.N."/>
            <person name="Niskanen T."/>
            <person name="Noordeloos M.E."/>
            <person name="Ohm R.A."/>
            <person name="Ortiz-Santana B."/>
            <person name="Ovrebo C."/>
            <person name="Racz N."/>
            <person name="Riley R."/>
            <person name="Savchenko A."/>
            <person name="Shiryaev A."/>
            <person name="Soop K."/>
            <person name="Spirin V."/>
            <person name="Szebenyi C."/>
            <person name="Tomsovsky M."/>
            <person name="Tulloss R.E."/>
            <person name="Uehling J."/>
            <person name="Grigoriev I.V."/>
            <person name="Vagvolgyi C."/>
            <person name="Papp T."/>
            <person name="Martin F.M."/>
            <person name="Miettinen O."/>
            <person name="Hibbett D.S."/>
            <person name="Nagy L.G."/>
        </authorList>
    </citation>
    <scope>NUCLEOTIDE SEQUENCE [LARGE SCALE GENOMIC DNA]</scope>
    <source>
        <strain evidence="8 9">OMC1185</strain>
    </source>
</reference>
<evidence type="ECO:0000256" key="6">
    <source>
        <dbReference type="SAM" id="MobiDB-lite"/>
    </source>
</evidence>
<dbReference type="InterPro" id="IPR002293">
    <property type="entry name" value="AA/rel_permease1"/>
</dbReference>
<feature type="transmembrane region" description="Helical" evidence="7">
    <location>
        <begin position="334"/>
        <end position="358"/>
    </location>
</feature>
<feature type="transmembrane region" description="Helical" evidence="7">
    <location>
        <begin position="461"/>
        <end position="488"/>
    </location>
</feature>
<feature type="transmembrane region" description="Helical" evidence="7">
    <location>
        <begin position="370"/>
        <end position="391"/>
    </location>
</feature>
<feature type="compositionally biased region" description="Low complexity" evidence="6">
    <location>
        <begin position="57"/>
        <end position="69"/>
    </location>
</feature>
<keyword evidence="5 7" id="KW-0472">Membrane</keyword>
<dbReference type="OrthoDB" id="1718410at2759"/>
<dbReference type="Pfam" id="PF13520">
    <property type="entry name" value="AA_permease_2"/>
    <property type="match status" value="1"/>
</dbReference>
<feature type="transmembrane region" description="Helical" evidence="7">
    <location>
        <begin position="550"/>
        <end position="567"/>
    </location>
</feature>
<evidence type="ECO:0000256" key="3">
    <source>
        <dbReference type="ARBA" id="ARBA00022692"/>
    </source>
</evidence>
<comment type="subcellular location">
    <subcellularLocation>
        <location evidence="1">Membrane</location>
        <topology evidence="1">Multi-pass membrane protein</topology>
    </subcellularLocation>
</comment>
<evidence type="ECO:0000256" key="2">
    <source>
        <dbReference type="ARBA" id="ARBA00022448"/>
    </source>
</evidence>
<organism evidence="8 9">
    <name type="scientific">Heliocybe sulcata</name>
    <dbReference type="NCBI Taxonomy" id="5364"/>
    <lineage>
        <taxon>Eukaryota</taxon>
        <taxon>Fungi</taxon>
        <taxon>Dikarya</taxon>
        <taxon>Basidiomycota</taxon>
        <taxon>Agaricomycotina</taxon>
        <taxon>Agaricomycetes</taxon>
        <taxon>Gloeophyllales</taxon>
        <taxon>Gloeophyllaceae</taxon>
        <taxon>Heliocybe</taxon>
    </lineage>
</organism>
<gene>
    <name evidence="8" type="ORF">OE88DRAFT_1656621</name>
</gene>
<evidence type="ECO:0000313" key="8">
    <source>
        <dbReference type="EMBL" id="TFK52934.1"/>
    </source>
</evidence>
<keyword evidence="4 7" id="KW-1133">Transmembrane helix</keyword>
<keyword evidence="9" id="KW-1185">Reference proteome</keyword>
<evidence type="ECO:0000256" key="7">
    <source>
        <dbReference type="SAM" id="Phobius"/>
    </source>
</evidence>
<dbReference type="AlphaFoldDB" id="A0A5C3N5J8"/>
<name>A0A5C3N5J8_9AGAM</name>
<evidence type="ECO:0000256" key="4">
    <source>
        <dbReference type="ARBA" id="ARBA00022989"/>
    </source>
</evidence>
<feature type="transmembrane region" description="Helical" evidence="7">
    <location>
        <begin position="494"/>
        <end position="512"/>
    </location>
</feature>
<keyword evidence="3 7" id="KW-0812">Transmembrane</keyword>
<sequence>MVSGKDETPFELPNVQRSPRKRVRTRSTMSQSIDSPSDPEGPWIAIEPPTRPPYSPQDPSAPQDPAASPVNPPSFADAQFDIVLRRQRTRPREGGGMKLTTIPSRFLNLSNAFEFAGWGTVSTIFLTRNDILYGEEVLQKSRRSKVLGQFTASALAGNDVLGSVFYTLPAIVAVSGVYSPISLMIAALMLFLWRPIMEELGSALPISGAPYTYLLNVTSKSLALIGAAILLLDFSSTAVVSAATAASYLAGEVTLPFPAFVGAILVLVIFTAVSLSGMKDSARVAFAVLSLHVITLLVVWIASAVSWGRNGSQLLKDNWAAGQASSSASLVHQVFNGICIGMLGLTGFECTPAYIASIKSGRYPLVLRNLHICAIFLSSVTMVFLLAIVPLDTIRSDANVLSDLAEKAAGKWLRVWTVIDAIVVLCGGVLTGIMSACELIERLAHDRVLPKSFLKTMPGTGSPYVAVLAFVAFSGALYASAGASLVIVSKMFSLVWLSTMTLFPLTVLLLKFNRGRLPREPKTTLSVILVTLAICGAVFGGNVAIDPTTLGYFAAYLVAIVSLFYATQNKGRFVRLMYWAYDQNVVLHTWSWTRDWAERLTGVMARMRRQPVCVLCKTDEINHLFQMVLYVRQNEETSNLKLVHFYDDEDGIPSEMEANWKMSSQSSMRHFPR</sequence>
<protein>
    <submittedName>
        <fullName evidence="8">Uncharacterized protein</fullName>
    </submittedName>
</protein>
<dbReference type="GO" id="GO:0016020">
    <property type="term" value="C:membrane"/>
    <property type="evidence" value="ECO:0007669"/>
    <property type="project" value="UniProtKB-SubCell"/>
</dbReference>
<dbReference type="PANTHER" id="PTHR43243:SF4">
    <property type="entry name" value="CATIONIC AMINO ACID TRANSPORTER 4"/>
    <property type="match status" value="1"/>
</dbReference>
<accession>A0A5C3N5J8</accession>
<dbReference type="STRING" id="5364.A0A5C3N5J8"/>
<evidence type="ECO:0000313" key="9">
    <source>
        <dbReference type="Proteomes" id="UP000305948"/>
    </source>
</evidence>
<feature type="transmembrane region" description="Helical" evidence="7">
    <location>
        <begin position="172"/>
        <end position="193"/>
    </location>
</feature>
<dbReference type="Gene3D" id="1.20.1740.10">
    <property type="entry name" value="Amino acid/polyamine transporter I"/>
    <property type="match status" value="1"/>
</dbReference>
<dbReference type="PANTHER" id="PTHR43243">
    <property type="entry name" value="INNER MEMBRANE TRANSPORTER YGJI-RELATED"/>
    <property type="match status" value="1"/>
</dbReference>
<feature type="transmembrane region" description="Helical" evidence="7">
    <location>
        <begin position="415"/>
        <end position="440"/>
    </location>
</feature>
<dbReference type="EMBL" id="ML213508">
    <property type="protein sequence ID" value="TFK52934.1"/>
    <property type="molecule type" value="Genomic_DNA"/>
</dbReference>
<feature type="transmembrane region" description="Helical" evidence="7">
    <location>
        <begin position="284"/>
        <end position="307"/>
    </location>
</feature>
<evidence type="ECO:0000256" key="1">
    <source>
        <dbReference type="ARBA" id="ARBA00004141"/>
    </source>
</evidence>
<feature type="compositionally biased region" description="Polar residues" evidence="6">
    <location>
        <begin position="26"/>
        <end position="35"/>
    </location>
</feature>
<dbReference type="Proteomes" id="UP000305948">
    <property type="component" value="Unassembled WGS sequence"/>
</dbReference>
<feature type="region of interest" description="Disordered" evidence="6">
    <location>
        <begin position="1"/>
        <end position="72"/>
    </location>
</feature>
<dbReference type="GO" id="GO:0015171">
    <property type="term" value="F:amino acid transmembrane transporter activity"/>
    <property type="evidence" value="ECO:0007669"/>
    <property type="project" value="TreeGrafter"/>
</dbReference>